<evidence type="ECO:0000256" key="1">
    <source>
        <dbReference type="SAM" id="Phobius"/>
    </source>
</evidence>
<protein>
    <recommendedName>
        <fullName evidence="4">TIGR04438 family Trp-rich protein</fullName>
    </recommendedName>
</protein>
<keyword evidence="3" id="KW-1185">Reference proteome</keyword>
<proteinExistence type="predicted"/>
<dbReference type="RefSeq" id="WP_029705771.1">
    <property type="nucleotide sequence ID" value="NZ_CP019239.1"/>
</dbReference>
<dbReference type="eggNOG" id="ENOG5032ZXT">
    <property type="taxonomic scope" value="Bacteria"/>
</dbReference>
<organism evidence="2 3">
    <name type="scientific">Rhodoferax saidenbachensis</name>
    <dbReference type="NCBI Taxonomy" id="1484693"/>
    <lineage>
        <taxon>Bacteria</taxon>
        <taxon>Pseudomonadati</taxon>
        <taxon>Pseudomonadota</taxon>
        <taxon>Betaproteobacteria</taxon>
        <taxon>Burkholderiales</taxon>
        <taxon>Comamonadaceae</taxon>
        <taxon>Rhodoferax</taxon>
    </lineage>
</organism>
<dbReference type="InterPro" id="IPR031044">
    <property type="entry name" value="Small_Trp_rich"/>
</dbReference>
<dbReference type="AlphaFoldDB" id="A0A1P8K8Y0"/>
<dbReference type="EMBL" id="CP019239">
    <property type="protein sequence ID" value="APW42442.1"/>
    <property type="molecule type" value="Genomic_DNA"/>
</dbReference>
<dbReference type="KEGG" id="rsb:RS694_07745"/>
<name>A0A1P8K8Y0_9BURK</name>
<dbReference type="NCBIfam" id="TIGR04438">
    <property type="entry name" value="small_Trp_rich"/>
    <property type="match status" value="1"/>
</dbReference>
<dbReference type="Proteomes" id="UP000186110">
    <property type="component" value="Chromosome"/>
</dbReference>
<reference evidence="2 3" key="1">
    <citation type="submission" date="2017-01" db="EMBL/GenBank/DDBJ databases">
        <authorList>
            <person name="Mah S.A."/>
            <person name="Swanson W.J."/>
            <person name="Moy G.W."/>
            <person name="Vacquier V.D."/>
        </authorList>
    </citation>
    <scope>NUCLEOTIDE SEQUENCE [LARGE SCALE GENOMIC DNA]</scope>
    <source>
        <strain evidence="2 3">DSM 22694</strain>
    </source>
</reference>
<evidence type="ECO:0000313" key="2">
    <source>
        <dbReference type="EMBL" id="APW42442.1"/>
    </source>
</evidence>
<evidence type="ECO:0000313" key="3">
    <source>
        <dbReference type="Proteomes" id="UP000186110"/>
    </source>
</evidence>
<gene>
    <name evidence="2" type="ORF">RS694_07745</name>
</gene>
<keyword evidence="1" id="KW-1133">Transmembrane helix</keyword>
<feature type="transmembrane region" description="Helical" evidence="1">
    <location>
        <begin position="24"/>
        <end position="42"/>
    </location>
</feature>
<keyword evidence="1" id="KW-0812">Transmembrane</keyword>
<evidence type="ECO:0008006" key="4">
    <source>
        <dbReference type="Google" id="ProtNLM"/>
    </source>
</evidence>
<sequence length="81" mass="9211">MYFLGLGLILLVMKYLEMGPVAAWSWPIVLAPFGLAVAWWAWADASGYTKKKAMQKDEARRQARIDRNRAAVGTLNSKKRR</sequence>
<keyword evidence="1" id="KW-0472">Membrane</keyword>
<accession>A0A1P8K8Y0</accession>